<dbReference type="AlphaFoldDB" id="A0AAD9CTU8"/>
<sequence>MLWDGKAMGEMGVQLRVREFPYEGRTVPYTSRYPEQSSFLPTTELWSAKKRRSEISKIRYLIVPSVVMSVSKTREEEQNQGSAADQATLTTIAKALISRITFDPKEMPEAIADSARSRDWKKMFRAYLTVHVPKVLDGMSLDGTSLGLSNDIQLMRTPPPAGDTSGFQTFLKENGLEEFVPKIKEYPTDCDLSPTRMLAETGERRGIRTERHLSSANPDDKGRESTFAYRLQGRRPSGLSLRVNNPYRKEQRTTLRETQASKVIVDPVYGEQCIAGFALLSRPVLSSGSPKVLSSQSRKPELIEKGKEILNQLQASIDKEVRLKDPQWLQNGEESTTELFSAKLDESIQKLSAYSFSEGWSVKPSKMVYDAAWQFRKPGSEITRHFSFPSVDSFYGIGDDNRDV</sequence>
<gene>
    <name evidence="1" type="ORF">DB88DRAFT_542928</name>
</gene>
<comment type="caution">
    <text evidence="1">The sequence shown here is derived from an EMBL/GenBank/DDBJ whole genome shotgun (WGS) entry which is preliminary data.</text>
</comment>
<name>A0AAD9CTU8_PAPLA</name>
<reference evidence="1" key="1">
    <citation type="submission" date="2023-02" db="EMBL/GenBank/DDBJ databases">
        <title>Identification and recombinant expression of a fungal hydrolase from Papiliotrema laurentii that hydrolyzes apple cutin and clears colloidal polyester polyurethane.</title>
        <authorList>
            <consortium name="DOE Joint Genome Institute"/>
            <person name="Roman V.A."/>
            <person name="Bojanowski C."/>
            <person name="Crable B.R."/>
            <person name="Wagner D.N."/>
            <person name="Hung C.S."/>
            <person name="Nadeau L.J."/>
            <person name="Schratz L."/>
            <person name="Haridas S."/>
            <person name="Pangilinan J."/>
            <person name="Lipzen A."/>
            <person name="Na H."/>
            <person name="Yan M."/>
            <person name="Ng V."/>
            <person name="Grigoriev I.V."/>
            <person name="Spatafora J.W."/>
            <person name="Barlow D."/>
            <person name="Biffinger J."/>
            <person name="Kelley-Loughnane N."/>
            <person name="Varaljay V.A."/>
            <person name="Crookes-Goodson W.J."/>
        </authorList>
    </citation>
    <scope>NUCLEOTIDE SEQUENCE</scope>
    <source>
        <strain evidence="1">5307AH</strain>
    </source>
</reference>
<evidence type="ECO:0000313" key="1">
    <source>
        <dbReference type="EMBL" id="KAK1921395.1"/>
    </source>
</evidence>
<organism evidence="1 2">
    <name type="scientific">Papiliotrema laurentii</name>
    <name type="common">Cryptococcus laurentii</name>
    <dbReference type="NCBI Taxonomy" id="5418"/>
    <lineage>
        <taxon>Eukaryota</taxon>
        <taxon>Fungi</taxon>
        <taxon>Dikarya</taxon>
        <taxon>Basidiomycota</taxon>
        <taxon>Agaricomycotina</taxon>
        <taxon>Tremellomycetes</taxon>
        <taxon>Tremellales</taxon>
        <taxon>Rhynchogastremaceae</taxon>
        <taxon>Papiliotrema</taxon>
    </lineage>
</organism>
<protein>
    <submittedName>
        <fullName evidence="1">Uncharacterized protein</fullName>
    </submittedName>
</protein>
<keyword evidence="2" id="KW-1185">Reference proteome</keyword>
<proteinExistence type="predicted"/>
<accession>A0AAD9CTU8</accession>
<evidence type="ECO:0000313" key="2">
    <source>
        <dbReference type="Proteomes" id="UP001182556"/>
    </source>
</evidence>
<dbReference type="Proteomes" id="UP001182556">
    <property type="component" value="Unassembled WGS sequence"/>
</dbReference>
<dbReference type="EMBL" id="JAODAN010000011">
    <property type="protein sequence ID" value="KAK1921395.1"/>
    <property type="molecule type" value="Genomic_DNA"/>
</dbReference>